<dbReference type="GO" id="GO:0008168">
    <property type="term" value="F:methyltransferase activity"/>
    <property type="evidence" value="ECO:0007669"/>
    <property type="project" value="UniProtKB-KW"/>
</dbReference>
<organism evidence="3 4">
    <name type="scientific">Streptosporangium vulgare</name>
    <dbReference type="NCBI Taxonomy" id="46190"/>
    <lineage>
        <taxon>Bacteria</taxon>
        <taxon>Bacillati</taxon>
        <taxon>Actinomycetota</taxon>
        <taxon>Actinomycetes</taxon>
        <taxon>Streptosporangiales</taxon>
        <taxon>Streptosporangiaceae</taxon>
        <taxon>Streptosporangium</taxon>
    </lineage>
</organism>
<evidence type="ECO:0000313" key="3">
    <source>
        <dbReference type="EMBL" id="MFB9682007.1"/>
    </source>
</evidence>
<dbReference type="EMBL" id="JBHMBS010000043">
    <property type="protein sequence ID" value="MFB9682007.1"/>
    <property type="molecule type" value="Genomic_DNA"/>
</dbReference>
<dbReference type="GO" id="GO:0032259">
    <property type="term" value="P:methylation"/>
    <property type="evidence" value="ECO:0007669"/>
    <property type="project" value="UniProtKB-KW"/>
</dbReference>
<dbReference type="RefSeq" id="WP_344748865.1">
    <property type="nucleotide sequence ID" value="NZ_BAAAWW010000172.1"/>
</dbReference>
<keyword evidence="4" id="KW-1185">Reference proteome</keyword>
<comment type="caution">
    <text evidence="3">The sequence shown here is derived from an EMBL/GenBank/DDBJ whole genome shotgun (WGS) entry which is preliminary data.</text>
</comment>
<feature type="short sequence motif" description="Histidine triad motif" evidence="1">
    <location>
        <begin position="61"/>
        <end position="65"/>
    </location>
</feature>
<keyword evidence="3" id="KW-0808">Transferase</keyword>
<gene>
    <name evidence="3" type="ORF">ACFFRH_41605</name>
</gene>
<dbReference type="Gene3D" id="3.30.428.10">
    <property type="entry name" value="HIT-like"/>
    <property type="match status" value="1"/>
</dbReference>
<keyword evidence="3" id="KW-0489">Methyltransferase</keyword>
<dbReference type="Pfam" id="PF01230">
    <property type="entry name" value="HIT"/>
    <property type="match status" value="1"/>
</dbReference>
<evidence type="ECO:0000259" key="2">
    <source>
        <dbReference type="PROSITE" id="PS51084"/>
    </source>
</evidence>
<name>A0ABV5TSK3_9ACTN</name>
<feature type="domain" description="HIT" evidence="2">
    <location>
        <begin position="1"/>
        <end position="76"/>
    </location>
</feature>
<sequence>MNPSFRTPKLDDFDGETAAQVWRARQRVARALRRGAGVRCERMNLFLADGEVAFQEVFHLHLHLHVIPRYSGDGSEIRARWKPGREIYSLRTPQPRGKCCDKRPAWKSR</sequence>
<dbReference type="Proteomes" id="UP001589610">
    <property type="component" value="Unassembled WGS sequence"/>
</dbReference>
<dbReference type="InterPro" id="IPR036265">
    <property type="entry name" value="HIT-like_sf"/>
</dbReference>
<reference evidence="3 4" key="1">
    <citation type="submission" date="2024-09" db="EMBL/GenBank/DDBJ databases">
        <authorList>
            <person name="Sun Q."/>
            <person name="Mori K."/>
        </authorList>
    </citation>
    <scope>NUCLEOTIDE SEQUENCE [LARGE SCALE GENOMIC DNA]</scope>
    <source>
        <strain evidence="3 4">JCM 3028</strain>
    </source>
</reference>
<evidence type="ECO:0000313" key="4">
    <source>
        <dbReference type="Proteomes" id="UP001589610"/>
    </source>
</evidence>
<dbReference type="InterPro" id="IPR011146">
    <property type="entry name" value="HIT-like"/>
</dbReference>
<accession>A0ABV5TSK3</accession>
<dbReference type="SUPFAM" id="SSF54197">
    <property type="entry name" value="HIT-like"/>
    <property type="match status" value="1"/>
</dbReference>
<dbReference type="EC" id="2.1.1.-" evidence="3"/>
<proteinExistence type="predicted"/>
<evidence type="ECO:0000256" key="1">
    <source>
        <dbReference type="PROSITE-ProRule" id="PRU00464"/>
    </source>
</evidence>
<protein>
    <submittedName>
        <fullName evidence="3">HIT family protein</fullName>
        <ecNumber evidence="3">2.1.1.-</ecNumber>
    </submittedName>
</protein>
<dbReference type="PROSITE" id="PS51084">
    <property type="entry name" value="HIT_2"/>
    <property type="match status" value="1"/>
</dbReference>